<dbReference type="PANTHER" id="PTHR43122">
    <property type="entry name" value="FERREDOXIN SUBUNIT OF PYRUVATE:FLAVODOXIN OXIDOREDUCTASE-RELATED"/>
    <property type="match status" value="1"/>
</dbReference>
<evidence type="ECO:0000256" key="3">
    <source>
        <dbReference type="ARBA" id="ARBA00023014"/>
    </source>
</evidence>
<evidence type="ECO:0000256" key="1">
    <source>
        <dbReference type="ARBA" id="ARBA00022723"/>
    </source>
</evidence>
<comment type="caution">
    <text evidence="5">The sequence shown here is derived from an EMBL/GenBank/DDBJ whole genome shotgun (WGS) entry which is preliminary data.</text>
</comment>
<dbReference type="Pfam" id="PF13187">
    <property type="entry name" value="Fer4_9"/>
    <property type="match status" value="1"/>
</dbReference>
<dbReference type="RefSeq" id="WP_206870586.1">
    <property type="nucleotide sequence ID" value="NZ_BMBA01000002.1"/>
</dbReference>
<feature type="domain" description="4Fe-4S ferredoxin-type" evidence="4">
    <location>
        <begin position="219"/>
        <end position="246"/>
    </location>
</feature>
<dbReference type="InterPro" id="IPR017900">
    <property type="entry name" value="4Fe4S_Fe_S_CS"/>
</dbReference>
<protein>
    <submittedName>
        <fullName evidence="5">(4Fe-4S)-binding protein</fullName>
    </submittedName>
</protein>
<dbReference type="SUPFAM" id="SSF54862">
    <property type="entry name" value="4Fe-4S ferredoxins"/>
    <property type="match status" value="1"/>
</dbReference>
<organism evidence="5 6">
    <name type="scientific">Clostridium zeae</name>
    <dbReference type="NCBI Taxonomy" id="2759022"/>
    <lineage>
        <taxon>Bacteria</taxon>
        <taxon>Bacillati</taxon>
        <taxon>Bacillota</taxon>
        <taxon>Clostridia</taxon>
        <taxon>Eubacteriales</taxon>
        <taxon>Clostridiaceae</taxon>
        <taxon>Clostridium</taxon>
    </lineage>
</organism>
<evidence type="ECO:0000256" key="2">
    <source>
        <dbReference type="ARBA" id="ARBA00023004"/>
    </source>
</evidence>
<evidence type="ECO:0000313" key="5">
    <source>
        <dbReference type="EMBL" id="GFZ32333.1"/>
    </source>
</evidence>
<evidence type="ECO:0000259" key="4">
    <source>
        <dbReference type="PROSITE" id="PS51379"/>
    </source>
</evidence>
<dbReference type="InterPro" id="IPR017896">
    <property type="entry name" value="4Fe4S_Fe-S-bd"/>
</dbReference>
<sequence>MIMKGAILYFSLTGNTKLACEYIISKIQDVEFDLINMRNGYPNLDEYNIIGFATYADEYSIAEFVKAYIDGMESINKPAFVFSTYGKDNGAATKILAEKITKKGFKVVLDHGLNTPENYPPVMKHDHGHINNPTKQQMDEFNIFIDELSRICLKIRNREVVNEKKVLVKTKYIVLSKLGTALMMRKIMGDKKVDSTLCIQCKKCVNTCPYKVIKMNDFPIFDEAKCHGCFACYNLCPTKAIYTNGYNKFGHYPKPNKAVIEKLKV</sequence>
<dbReference type="PROSITE" id="PS00198">
    <property type="entry name" value="4FE4S_FER_1"/>
    <property type="match status" value="1"/>
</dbReference>
<dbReference type="InterPro" id="IPR047964">
    <property type="entry name" value="EFR1-like"/>
</dbReference>
<dbReference type="Gene3D" id="3.30.70.20">
    <property type="match status" value="1"/>
</dbReference>
<keyword evidence="3" id="KW-0411">Iron-sulfur</keyword>
<accession>A0ABQ1EBX9</accession>
<keyword evidence="2" id="KW-0408">Iron</keyword>
<gene>
    <name evidence="5" type="ORF">CSC2_28590</name>
</gene>
<name>A0ABQ1EBX9_9CLOT</name>
<dbReference type="Gene3D" id="3.40.50.360">
    <property type="match status" value="1"/>
</dbReference>
<keyword evidence="1" id="KW-0479">Metal-binding</keyword>
<dbReference type="InterPro" id="IPR029039">
    <property type="entry name" value="Flavoprotein-like_sf"/>
</dbReference>
<dbReference type="EMBL" id="BMBA01000002">
    <property type="protein sequence ID" value="GFZ32333.1"/>
    <property type="molecule type" value="Genomic_DNA"/>
</dbReference>
<feature type="domain" description="4Fe-4S ferredoxin-type" evidence="4">
    <location>
        <begin position="189"/>
        <end position="218"/>
    </location>
</feature>
<evidence type="ECO:0000313" key="6">
    <source>
        <dbReference type="Proteomes" id="UP000663802"/>
    </source>
</evidence>
<dbReference type="PROSITE" id="PS51379">
    <property type="entry name" value="4FE4S_FER_2"/>
    <property type="match status" value="2"/>
</dbReference>
<keyword evidence="6" id="KW-1185">Reference proteome</keyword>
<dbReference type="PANTHER" id="PTHR43122:SF1">
    <property type="entry name" value="IRON-SULFUR-BINDING PROTEIN"/>
    <property type="match status" value="1"/>
</dbReference>
<reference evidence="5 6" key="1">
    <citation type="journal article" date="2021" name="Int. J. Syst. Evol. Microbiol.">
        <title>Clostridium zeae sp. nov., isolated from corn silage.</title>
        <authorList>
            <person name="Kobayashi H."/>
            <person name="Tanizawa Y."/>
            <person name="Yagura M."/>
            <person name="Sakamoto M."/>
            <person name="Ohkuma M."/>
            <person name="Tohno M."/>
        </authorList>
    </citation>
    <scope>NUCLEOTIDE SEQUENCE [LARGE SCALE GENOMIC DNA]</scope>
    <source>
        <strain evidence="5 6">CSC2</strain>
    </source>
</reference>
<proteinExistence type="predicted"/>
<dbReference type="Proteomes" id="UP000663802">
    <property type="component" value="Unassembled WGS sequence"/>
</dbReference>
<dbReference type="NCBIfam" id="NF038196">
    <property type="entry name" value="ferrodoxin_EFR1"/>
    <property type="match status" value="1"/>
</dbReference>
<dbReference type="SUPFAM" id="SSF52218">
    <property type="entry name" value="Flavoproteins"/>
    <property type="match status" value="1"/>
</dbReference>